<comment type="similarity">
    <text evidence="2">Belongs to the lipase maturation factor family.</text>
</comment>
<feature type="transmembrane region" description="Helical" evidence="7">
    <location>
        <begin position="73"/>
        <end position="96"/>
    </location>
</feature>
<dbReference type="Proteomes" id="UP001500618">
    <property type="component" value="Unassembled WGS sequence"/>
</dbReference>
<dbReference type="InterPro" id="IPR009613">
    <property type="entry name" value="LMF"/>
</dbReference>
<reference evidence="10 11" key="1">
    <citation type="journal article" date="2019" name="Int. J. Syst. Evol. Microbiol.">
        <title>The Global Catalogue of Microorganisms (GCM) 10K type strain sequencing project: providing services to taxonomists for standard genome sequencing and annotation.</title>
        <authorList>
            <consortium name="The Broad Institute Genomics Platform"/>
            <consortium name="The Broad Institute Genome Sequencing Center for Infectious Disease"/>
            <person name="Wu L."/>
            <person name="Ma J."/>
        </authorList>
    </citation>
    <scope>NUCLEOTIDE SEQUENCE [LARGE SCALE GENOMIC DNA]</scope>
    <source>
        <strain evidence="10 11">JCM 14718</strain>
    </source>
</reference>
<proteinExistence type="inferred from homology"/>
<evidence type="ECO:0000256" key="3">
    <source>
        <dbReference type="ARBA" id="ARBA00022692"/>
    </source>
</evidence>
<evidence type="ECO:0000313" key="11">
    <source>
        <dbReference type="Proteomes" id="UP001500618"/>
    </source>
</evidence>
<evidence type="ECO:0000313" key="10">
    <source>
        <dbReference type="EMBL" id="GAA1695558.1"/>
    </source>
</evidence>
<keyword evidence="3 7" id="KW-0812">Transmembrane</keyword>
<gene>
    <name evidence="10" type="ORF">GCM10009765_50970</name>
</gene>
<keyword evidence="11" id="KW-1185">Reference proteome</keyword>
<keyword evidence="5 7" id="KW-1133">Transmembrane helix</keyword>
<protein>
    <submittedName>
        <fullName evidence="10">Lipase maturation factor family protein</fullName>
    </submittedName>
</protein>
<dbReference type="PANTHER" id="PTHR14463:SF10">
    <property type="entry name" value="LIPASE MATURATION FACTOR 1"/>
    <property type="match status" value="1"/>
</dbReference>
<evidence type="ECO:0000256" key="6">
    <source>
        <dbReference type="ARBA" id="ARBA00023136"/>
    </source>
</evidence>
<accession>A0ABN2HYN1</accession>
<feature type="domain" description="Lipase maturation factor 1/2 C-terminal" evidence="9">
    <location>
        <begin position="329"/>
        <end position="467"/>
    </location>
</feature>
<feature type="transmembrane region" description="Helical" evidence="7">
    <location>
        <begin position="246"/>
        <end position="269"/>
    </location>
</feature>
<evidence type="ECO:0000259" key="9">
    <source>
        <dbReference type="Pfam" id="PF25179"/>
    </source>
</evidence>
<dbReference type="RefSeq" id="WP_163566862.1">
    <property type="nucleotide sequence ID" value="NZ_BAAANY010000020.1"/>
</dbReference>
<comment type="caution">
    <text evidence="10">The sequence shown here is derived from an EMBL/GenBank/DDBJ whole genome shotgun (WGS) entry which is preliminary data.</text>
</comment>
<dbReference type="EMBL" id="BAAANY010000020">
    <property type="protein sequence ID" value="GAA1695558.1"/>
    <property type="molecule type" value="Genomic_DNA"/>
</dbReference>
<dbReference type="PANTHER" id="PTHR14463">
    <property type="entry name" value="LIPASE MATURATION FACTOR"/>
    <property type="match status" value="1"/>
</dbReference>
<name>A0ABN2HYN1_9ACTN</name>
<dbReference type="InterPro" id="IPR057434">
    <property type="entry name" value="LMF1/2_N"/>
</dbReference>
<evidence type="ECO:0000256" key="4">
    <source>
        <dbReference type="ARBA" id="ARBA00022824"/>
    </source>
</evidence>
<evidence type="ECO:0000256" key="2">
    <source>
        <dbReference type="ARBA" id="ARBA00005512"/>
    </source>
</evidence>
<keyword evidence="4" id="KW-0256">Endoplasmic reticulum</keyword>
<feature type="transmembrane region" description="Helical" evidence="7">
    <location>
        <begin position="12"/>
        <end position="34"/>
    </location>
</feature>
<feature type="transmembrane region" description="Helical" evidence="7">
    <location>
        <begin position="102"/>
        <end position="123"/>
    </location>
</feature>
<evidence type="ECO:0000256" key="7">
    <source>
        <dbReference type="SAM" id="Phobius"/>
    </source>
</evidence>
<evidence type="ECO:0000256" key="1">
    <source>
        <dbReference type="ARBA" id="ARBA00004477"/>
    </source>
</evidence>
<sequence length="480" mass="55253">MFPDWFFAPDYALARLVVSHLVAVIYTLAFASALRQFRGLLGERGLTPIPRFLASRTFRQAPSIFHFHYCDRFFAGVCWSGLTISVALVVGAGDVLPLPATMAAWLVLWLIYVSIVNVGQIWYGFGWESLLCEVGFLAVFLAPSSLTPAAPVLWLLWWLLFRLEFGAGLIKMRGDRCWKNLTCLYYHHETQPMPGPLSWYFHHLPRPMHRVEAAANHVTQLLVPFLLFAPQPAKNVAAAIIAGTQLWLMVSGNFAWLNALTIVLAFGAMDDGLLRHALPIPLPSALPPLWYDIAVALLFVAMAALSYFPVRNMIGPRQVMNRSFNRLHLVNTYGAFGSVTRLRHEIVWEGTRDHRLTPETVWHPYEFRGKPGDPGRRPRQYAPYHLRLDWLMWFVALSPRYGTSWLPNFVDKLLKNDPTLDRLLRRNPFPDDPPVFVRARMFRYRFTTPAERRDTGLWWHRELVGDFRQPVRLRRPARTR</sequence>
<dbReference type="Pfam" id="PF06762">
    <property type="entry name" value="LMF1"/>
    <property type="match status" value="1"/>
</dbReference>
<comment type="subcellular location">
    <subcellularLocation>
        <location evidence="1">Endoplasmic reticulum membrane</location>
        <topology evidence="1">Multi-pass membrane protein</topology>
    </subcellularLocation>
</comment>
<evidence type="ECO:0000256" key="5">
    <source>
        <dbReference type="ARBA" id="ARBA00022989"/>
    </source>
</evidence>
<evidence type="ECO:0000259" key="8">
    <source>
        <dbReference type="Pfam" id="PF06762"/>
    </source>
</evidence>
<dbReference type="Pfam" id="PF25179">
    <property type="entry name" value="LMF1_C"/>
    <property type="match status" value="1"/>
</dbReference>
<organism evidence="10 11">
    <name type="scientific">Fodinicola feengrottensis</name>
    <dbReference type="NCBI Taxonomy" id="435914"/>
    <lineage>
        <taxon>Bacteria</taxon>
        <taxon>Bacillati</taxon>
        <taxon>Actinomycetota</taxon>
        <taxon>Actinomycetes</taxon>
        <taxon>Mycobacteriales</taxon>
        <taxon>Fodinicola</taxon>
    </lineage>
</organism>
<feature type="domain" description="Lipase maturation factor 1/2 N-terminal" evidence="8">
    <location>
        <begin position="123"/>
        <end position="273"/>
    </location>
</feature>
<keyword evidence="6 7" id="KW-0472">Membrane</keyword>
<feature type="transmembrane region" description="Helical" evidence="7">
    <location>
        <begin position="289"/>
        <end position="310"/>
    </location>
</feature>
<dbReference type="InterPro" id="IPR057433">
    <property type="entry name" value="LMF1/2_C"/>
</dbReference>